<comment type="caution">
    <text evidence="2">The sequence shown here is derived from an EMBL/GenBank/DDBJ whole genome shotgun (WGS) entry which is preliminary data.</text>
</comment>
<feature type="chain" id="PRO_5026663235" evidence="1">
    <location>
        <begin position="19"/>
        <end position="399"/>
    </location>
</feature>
<keyword evidence="1" id="KW-0732">Signal</keyword>
<dbReference type="RefSeq" id="WP_164624824.1">
    <property type="nucleotide sequence ID" value="NZ_JAAIVJ010000004.1"/>
</dbReference>
<name>A0A6M0QSI0_9RHOB</name>
<reference evidence="2 3" key="1">
    <citation type="submission" date="2020-02" db="EMBL/GenBank/DDBJ databases">
        <authorList>
            <person name="Chen W.-M."/>
        </authorList>
    </citation>
    <scope>NUCLEOTIDE SEQUENCE [LARGE SCALE GENOMIC DNA]</scope>
    <source>
        <strain evidence="2 3">KMS-5</strain>
    </source>
</reference>
<proteinExistence type="predicted"/>
<feature type="signal peptide" evidence="1">
    <location>
        <begin position="1"/>
        <end position="18"/>
    </location>
</feature>
<evidence type="ECO:0000313" key="3">
    <source>
        <dbReference type="Proteomes" id="UP000477782"/>
    </source>
</evidence>
<sequence length="399" mass="43110">MFRKFLLAGLLAAAPAHAETLSAEIARAGLAATEARLAALAAPTDDDTLALGAVQFLHAIEGSFQTRWTYGVTDRSGLLPLLRLPLDDNPAAKPFEPRVVAQIFSEAETGLARAIATFSTLPDASPAALELSLGDLWFDVNANATREPGEDLQEIARFLIFDISPGVIESPAVDPPTIRFDIADAAWATAYAHLLSGIAECVLAYDPTEPLTRVIEARKAMAAYGPPPPSFLTGMDRMPDEIDIIAMALITLRQQPDAGRAAKAHGHFLSMIAQNRRFWALVEAETDNAQEWLPNARQHSGLGLPLPPETGARWQAVLADAEALLTGEKLIPYWRMGDAGGVNLQKLFLSPGPQDVAGWIQGWSAVPYLEQGPLVSGESWMQFENMLTGDPMLFAIWLN</sequence>
<protein>
    <submittedName>
        <fullName evidence="2">Uncharacterized protein</fullName>
    </submittedName>
</protein>
<evidence type="ECO:0000313" key="2">
    <source>
        <dbReference type="EMBL" id="NEY90396.1"/>
    </source>
</evidence>
<dbReference type="EMBL" id="JAAIVJ010000004">
    <property type="protein sequence ID" value="NEY90396.1"/>
    <property type="molecule type" value="Genomic_DNA"/>
</dbReference>
<dbReference type="AlphaFoldDB" id="A0A6M0QSI0"/>
<accession>A0A6M0QSI0</accession>
<keyword evidence="3" id="KW-1185">Reference proteome</keyword>
<dbReference type="Proteomes" id="UP000477782">
    <property type="component" value="Unassembled WGS sequence"/>
</dbReference>
<organism evidence="2 3">
    <name type="scientific">Tabrizicola oligotrophica</name>
    <dbReference type="NCBI Taxonomy" id="2710650"/>
    <lineage>
        <taxon>Bacteria</taxon>
        <taxon>Pseudomonadati</taxon>
        <taxon>Pseudomonadota</taxon>
        <taxon>Alphaproteobacteria</taxon>
        <taxon>Rhodobacterales</taxon>
        <taxon>Paracoccaceae</taxon>
        <taxon>Tabrizicola</taxon>
    </lineage>
</organism>
<evidence type="ECO:0000256" key="1">
    <source>
        <dbReference type="SAM" id="SignalP"/>
    </source>
</evidence>
<gene>
    <name evidence="2" type="ORF">G4Z14_08805</name>
</gene>